<dbReference type="RefSeq" id="WP_067658724.1">
    <property type="nucleotide sequence ID" value="NZ_FQXG01000001.1"/>
</dbReference>
<dbReference type="STRING" id="299255.SAMN02745129_1312"/>
<evidence type="ECO:0000256" key="1">
    <source>
        <dbReference type="SAM" id="SignalP"/>
    </source>
</evidence>
<gene>
    <name evidence="2" type="ORF">SAMN02745129_1312</name>
</gene>
<organism evidence="2 3">
    <name type="scientific">Ferrimonas marina</name>
    <dbReference type="NCBI Taxonomy" id="299255"/>
    <lineage>
        <taxon>Bacteria</taxon>
        <taxon>Pseudomonadati</taxon>
        <taxon>Pseudomonadota</taxon>
        <taxon>Gammaproteobacteria</taxon>
        <taxon>Alteromonadales</taxon>
        <taxon>Ferrimonadaceae</taxon>
        <taxon>Ferrimonas</taxon>
    </lineage>
</organism>
<name>A0A1M5P787_9GAMM</name>
<proteinExistence type="predicted"/>
<evidence type="ECO:0000313" key="2">
    <source>
        <dbReference type="EMBL" id="SHG97547.1"/>
    </source>
</evidence>
<keyword evidence="3" id="KW-1185">Reference proteome</keyword>
<dbReference type="OrthoDB" id="9771071at2"/>
<dbReference type="Proteomes" id="UP000184268">
    <property type="component" value="Unassembled WGS sequence"/>
</dbReference>
<evidence type="ECO:0008006" key="4">
    <source>
        <dbReference type="Google" id="ProtNLM"/>
    </source>
</evidence>
<accession>A0A1M5P787</accession>
<reference evidence="2 3" key="1">
    <citation type="submission" date="2016-11" db="EMBL/GenBank/DDBJ databases">
        <authorList>
            <person name="Jaros S."/>
            <person name="Januszkiewicz K."/>
            <person name="Wedrychowicz H."/>
        </authorList>
    </citation>
    <scope>NUCLEOTIDE SEQUENCE [LARGE SCALE GENOMIC DNA]</scope>
    <source>
        <strain evidence="2 3">DSM 16917</strain>
    </source>
</reference>
<dbReference type="EMBL" id="FQXG01000001">
    <property type="protein sequence ID" value="SHG97547.1"/>
    <property type="molecule type" value="Genomic_DNA"/>
</dbReference>
<dbReference type="AlphaFoldDB" id="A0A1M5P787"/>
<feature type="chain" id="PRO_5009912851" description="Surface antigen" evidence="1">
    <location>
        <begin position="21"/>
        <end position="385"/>
    </location>
</feature>
<sequence length="385" mass="42179">MRLLPLAAALSATFALPALAETEVKPLFETEPNAVIDSLDRLLSVFGAEEEYDESKGLNSSYIPAVFYTPEQGLGVGLLYVGLYGDTQGGTEQPSALILNPYVSSNGSMGISGDSYHFTNGGDNRFNLDFKIQDDASVYYGVGYQNGQQDDNQVDYAERLLRLKPSWQSRVGGNLFLGAGADLQIVAPTDIEPSTGAEGLAGELERNTSYGGFVSAVYDSRDNVISASEGMLLQADIGAYYDDSNSEAFGLYDLTASQYLSLDPVPGLLAWQVQGSFSSGEVPWNRLPDLGGDKAMRGYIEGRYRDNQMMMAQMEYRLPIYWRIGMVFWGAAGTVADTPSELWEDTLYSYGTGFRVKIKDKVNLRADIGFGEHEAAFYFHVNEVF</sequence>
<feature type="signal peptide" evidence="1">
    <location>
        <begin position="1"/>
        <end position="20"/>
    </location>
</feature>
<evidence type="ECO:0000313" key="3">
    <source>
        <dbReference type="Proteomes" id="UP000184268"/>
    </source>
</evidence>
<dbReference type="Gene3D" id="2.40.160.50">
    <property type="entry name" value="membrane protein fhac: a member of the omp85/tpsb transporter family"/>
    <property type="match status" value="1"/>
</dbReference>
<keyword evidence="1" id="KW-0732">Signal</keyword>
<protein>
    <recommendedName>
        <fullName evidence="4">Surface antigen</fullName>
    </recommendedName>
</protein>